<feature type="compositionally biased region" description="Low complexity" evidence="1">
    <location>
        <begin position="294"/>
        <end position="318"/>
    </location>
</feature>
<feature type="region of interest" description="Disordered" evidence="1">
    <location>
        <begin position="475"/>
        <end position="509"/>
    </location>
</feature>
<reference evidence="3" key="1">
    <citation type="submission" date="2020-11" db="EMBL/GenBank/DDBJ databases">
        <authorList>
            <person name="Tran Van P."/>
        </authorList>
    </citation>
    <scope>NUCLEOTIDE SEQUENCE</scope>
</reference>
<dbReference type="Gene3D" id="1.20.140.150">
    <property type="match status" value="1"/>
</dbReference>
<feature type="transmembrane region" description="Helical" evidence="2">
    <location>
        <begin position="224"/>
        <end position="247"/>
    </location>
</feature>
<proteinExistence type="predicted"/>
<gene>
    <name evidence="3" type="ORF">NMOB1V02_LOCUS2692</name>
</gene>
<accession>A0A7R9GBP5</accession>
<feature type="transmembrane region" description="Helical" evidence="2">
    <location>
        <begin position="69"/>
        <end position="90"/>
    </location>
</feature>
<protein>
    <submittedName>
        <fullName evidence="3">Uncharacterized protein</fullName>
    </submittedName>
</protein>
<dbReference type="AlphaFoldDB" id="A0A7R9GBP5"/>
<feature type="region of interest" description="Disordered" evidence="1">
    <location>
        <begin position="439"/>
        <end position="463"/>
    </location>
</feature>
<dbReference type="EMBL" id="CAJPEX010000313">
    <property type="protein sequence ID" value="CAG0915026.1"/>
    <property type="molecule type" value="Genomic_DNA"/>
</dbReference>
<dbReference type="OrthoDB" id="6420920at2759"/>
<organism evidence="3">
    <name type="scientific">Notodromas monacha</name>
    <dbReference type="NCBI Taxonomy" id="399045"/>
    <lineage>
        <taxon>Eukaryota</taxon>
        <taxon>Metazoa</taxon>
        <taxon>Ecdysozoa</taxon>
        <taxon>Arthropoda</taxon>
        <taxon>Crustacea</taxon>
        <taxon>Oligostraca</taxon>
        <taxon>Ostracoda</taxon>
        <taxon>Podocopa</taxon>
        <taxon>Podocopida</taxon>
        <taxon>Cypridocopina</taxon>
        <taxon>Cypridoidea</taxon>
        <taxon>Cyprididae</taxon>
        <taxon>Notodromas</taxon>
    </lineage>
</organism>
<dbReference type="Proteomes" id="UP000678499">
    <property type="component" value="Unassembled WGS sequence"/>
</dbReference>
<feature type="transmembrane region" description="Helical" evidence="2">
    <location>
        <begin position="185"/>
        <end position="204"/>
    </location>
</feature>
<keyword evidence="4" id="KW-1185">Reference proteome</keyword>
<evidence type="ECO:0000313" key="4">
    <source>
        <dbReference type="Proteomes" id="UP000678499"/>
    </source>
</evidence>
<feature type="region of interest" description="Disordered" evidence="1">
    <location>
        <begin position="257"/>
        <end position="396"/>
    </location>
</feature>
<sequence>MQCCPIVWSAFWYSLCKWLDETLGGYRHPKWVVVVASSWAQAGARVAAAGGKNAFAWNRRADVMEDRKFYASVAVCVLAYLSTVLGITAVSTSYWADLYRYTPIAADYAGHFGPWKKCSSLSYNQEVCGEHTILFYPSSLVVAAGVFSAMSVALIADICILAPLHMVMLCTKQKLLVSYKHAVTAKLWFALIGGVLSAFSVLLFCLPSDGREQGFIVRKGWSFYLEVVVLVLNVVMLVVCGLEYYLLKQLGGDPTKYNRDVEGTKSRTIVNPGYREGQNGGGGSAGGGGGGGRRSSSSGSSVVSTVLTSGSVSSSRSSSSRRRRSLSSTGGGGGGSGINHAGHNHRRRSRSSSVGGSGRRSSNKSRRIRRRRSHSLSTTEAGALPHQVGPDGQIISNSNLSLNNGYRVPPPLTMLPLKSSLKKKKPVVVVGPDGLDTTDGSCGTTTTMSPMSGGGAGDESVSSWTTAASDVTGLSIHNPHFSPESLPSPSLTRNGSVKKVRIQTRSTDV</sequence>
<dbReference type="EMBL" id="OA882350">
    <property type="protein sequence ID" value="CAD7274874.1"/>
    <property type="molecule type" value="Genomic_DNA"/>
</dbReference>
<feature type="compositionally biased region" description="Low complexity" evidence="1">
    <location>
        <begin position="439"/>
        <end position="451"/>
    </location>
</feature>
<keyword evidence="2" id="KW-1133">Transmembrane helix</keyword>
<feature type="compositionally biased region" description="Polar residues" evidence="1">
    <location>
        <begin position="485"/>
        <end position="495"/>
    </location>
</feature>
<feature type="compositionally biased region" description="Basic residues" evidence="1">
    <location>
        <begin position="361"/>
        <end position="374"/>
    </location>
</feature>
<feature type="compositionally biased region" description="Gly residues" evidence="1">
    <location>
        <begin position="278"/>
        <end position="293"/>
    </location>
</feature>
<keyword evidence="2" id="KW-0812">Transmembrane</keyword>
<feature type="transmembrane region" description="Helical" evidence="2">
    <location>
        <begin position="140"/>
        <end position="164"/>
    </location>
</feature>
<keyword evidence="2" id="KW-0472">Membrane</keyword>
<evidence type="ECO:0000256" key="1">
    <source>
        <dbReference type="SAM" id="MobiDB-lite"/>
    </source>
</evidence>
<evidence type="ECO:0000256" key="2">
    <source>
        <dbReference type="SAM" id="Phobius"/>
    </source>
</evidence>
<name>A0A7R9GBP5_9CRUS</name>
<evidence type="ECO:0000313" key="3">
    <source>
        <dbReference type="EMBL" id="CAD7274874.1"/>
    </source>
</evidence>